<accession>N9WF35</accession>
<dbReference type="EMBL" id="AGYT01000008">
    <property type="protein sequence ID" value="ENZ01651.1"/>
    <property type="molecule type" value="Genomic_DNA"/>
</dbReference>
<dbReference type="PATRIC" id="fig|999411.4.peg.860"/>
<dbReference type="Proteomes" id="UP000013097">
    <property type="component" value="Unassembled WGS sequence"/>
</dbReference>
<evidence type="ECO:0000313" key="2">
    <source>
        <dbReference type="Proteomes" id="UP000013097"/>
    </source>
</evidence>
<evidence type="ECO:0000313" key="1">
    <source>
        <dbReference type="EMBL" id="ENZ01651.1"/>
    </source>
</evidence>
<dbReference type="RefSeq" id="WP_002597387.1">
    <property type="nucleotide sequence ID" value="NZ_KB850956.1"/>
</dbReference>
<keyword evidence="2" id="KW-1185">Reference proteome</keyword>
<gene>
    <name evidence="1" type="ORF">HMPREF1092_00885</name>
</gene>
<comment type="caution">
    <text evidence="1">The sequence shown here is derived from an EMBL/GenBank/DDBJ whole genome shotgun (WGS) entry which is preliminary data.</text>
</comment>
<name>N9WF35_9CLOT</name>
<dbReference type="HOGENOM" id="CLU_1783494_0_0_9"/>
<protein>
    <submittedName>
        <fullName evidence="1">Uncharacterized protein</fullName>
    </submittedName>
</protein>
<reference evidence="1 2" key="1">
    <citation type="submission" date="2013-01" db="EMBL/GenBank/DDBJ databases">
        <title>The Genome Sequence of Clostridium colicanis 209318.</title>
        <authorList>
            <consortium name="The Broad Institute Genome Sequencing Platform"/>
            <person name="Earl A."/>
            <person name="Ward D."/>
            <person name="Feldgarden M."/>
            <person name="Gevers D."/>
            <person name="Courvalin P."/>
            <person name="Lambert T."/>
            <person name="Walker B."/>
            <person name="Young S.K."/>
            <person name="Zeng Q."/>
            <person name="Gargeya S."/>
            <person name="Fitzgerald M."/>
            <person name="Haas B."/>
            <person name="Abouelleil A."/>
            <person name="Alvarado L."/>
            <person name="Arachchi H.M."/>
            <person name="Berlin A.M."/>
            <person name="Chapman S.B."/>
            <person name="Dewar J."/>
            <person name="Goldberg J."/>
            <person name="Griggs A."/>
            <person name="Gujja S."/>
            <person name="Hansen M."/>
            <person name="Howarth C."/>
            <person name="Imamovic A."/>
            <person name="Larimer J."/>
            <person name="McCowan C."/>
            <person name="Murphy C."/>
            <person name="Neiman D."/>
            <person name="Pearson M."/>
            <person name="Priest M."/>
            <person name="Roberts A."/>
            <person name="Saif S."/>
            <person name="Shea T."/>
            <person name="Sisk P."/>
            <person name="Sykes S."/>
            <person name="Wortman J."/>
            <person name="Nusbaum C."/>
            <person name="Birren B."/>
        </authorList>
    </citation>
    <scope>NUCLEOTIDE SEQUENCE [LARGE SCALE GENOMIC DNA]</scope>
    <source>
        <strain evidence="1 2">209318</strain>
    </source>
</reference>
<proteinExistence type="predicted"/>
<dbReference type="AlphaFoldDB" id="N9WF35"/>
<organism evidence="1 2">
    <name type="scientific">Clostridium thermobutyricum</name>
    <dbReference type="NCBI Taxonomy" id="29372"/>
    <lineage>
        <taxon>Bacteria</taxon>
        <taxon>Bacillati</taxon>
        <taxon>Bacillota</taxon>
        <taxon>Clostridia</taxon>
        <taxon>Eubacteriales</taxon>
        <taxon>Clostridiaceae</taxon>
        <taxon>Clostridium</taxon>
    </lineage>
</organism>
<sequence>MERKEFLEELKMLITAQRSHISRIKSDSEYMTNVLKERIKRAEEMLDKLEEDYFHPNIENNIKKFDVNGNLINEVSNNLVKEKTTTEQVEEGLLKLFNKYVETVENNIENYLLDDNNYITTLCPIVDRLLKIESDKKISQEYFKN</sequence>